<dbReference type="PANTHER" id="PTHR10520">
    <property type="entry name" value="TRIFUNCTIONAL PURINE BIOSYNTHETIC PROTEIN ADENOSINE-3-RELATED"/>
    <property type="match status" value="1"/>
</dbReference>
<comment type="similarity">
    <text evidence="8">Belongs to the AIR synthase family.</text>
</comment>
<dbReference type="GO" id="GO:0006189">
    <property type="term" value="P:'de novo' IMP biosynthetic process"/>
    <property type="evidence" value="ECO:0007669"/>
    <property type="project" value="UniProtKB-UniRule"/>
</dbReference>
<keyword evidence="5 8" id="KW-0547">Nucleotide-binding</keyword>
<dbReference type="InterPro" id="IPR004733">
    <property type="entry name" value="PurM_cligase"/>
</dbReference>
<dbReference type="HAMAP" id="MF_00741">
    <property type="entry name" value="AIRS"/>
    <property type="match status" value="1"/>
</dbReference>
<dbReference type="CDD" id="cd02196">
    <property type="entry name" value="PurM"/>
    <property type="match status" value="1"/>
</dbReference>
<evidence type="ECO:0000256" key="7">
    <source>
        <dbReference type="ARBA" id="ARBA00022840"/>
    </source>
</evidence>
<dbReference type="GO" id="GO:0005524">
    <property type="term" value="F:ATP binding"/>
    <property type="evidence" value="ECO:0007669"/>
    <property type="project" value="UniProtKB-KW"/>
</dbReference>
<dbReference type="Gene3D" id="3.30.1330.10">
    <property type="entry name" value="PurM-like, N-terminal domain"/>
    <property type="match status" value="1"/>
</dbReference>
<dbReference type="Proteomes" id="UP000199126">
    <property type="component" value="Unassembled WGS sequence"/>
</dbReference>
<organism evidence="11 12">
    <name type="scientific">Halogranum amylolyticum</name>
    <dbReference type="NCBI Taxonomy" id="660520"/>
    <lineage>
        <taxon>Archaea</taxon>
        <taxon>Methanobacteriati</taxon>
        <taxon>Methanobacteriota</taxon>
        <taxon>Stenosarchaea group</taxon>
        <taxon>Halobacteria</taxon>
        <taxon>Halobacteriales</taxon>
        <taxon>Haloferacaceae</taxon>
    </lineage>
</organism>
<comment type="pathway">
    <text evidence="1 8">Purine metabolism; IMP biosynthesis via de novo pathway; 5-amino-1-(5-phospho-D-ribosyl)imidazole from N(2)-formyl-N(1)-(5-phospho-D-ribosyl)glycinamide: step 2/2.</text>
</comment>
<dbReference type="EC" id="6.3.3.1" evidence="2 8"/>
<dbReference type="EMBL" id="FODV01000005">
    <property type="protein sequence ID" value="SEO83320.1"/>
    <property type="molecule type" value="Genomic_DNA"/>
</dbReference>
<dbReference type="PANTHER" id="PTHR10520:SF12">
    <property type="entry name" value="TRIFUNCTIONAL PURINE BIOSYNTHETIC PROTEIN ADENOSINE-3"/>
    <property type="match status" value="1"/>
</dbReference>
<evidence type="ECO:0000313" key="11">
    <source>
        <dbReference type="EMBL" id="SEO83320.1"/>
    </source>
</evidence>
<dbReference type="FunFam" id="3.30.1330.10:FF:000020">
    <property type="entry name" value="Phosphoribosylformylglycinamidine cyclo-ligase"/>
    <property type="match status" value="1"/>
</dbReference>
<dbReference type="Pfam" id="PF00586">
    <property type="entry name" value="AIRS"/>
    <property type="match status" value="1"/>
</dbReference>
<proteinExistence type="inferred from homology"/>
<feature type="domain" description="PurM-like N-terminal" evidence="9">
    <location>
        <begin position="72"/>
        <end position="186"/>
    </location>
</feature>
<dbReference type="InterPro" id="IPR016188">
    <property type="entry name" value="PurM-like_N"/>
</dbReference>
<dbReference type="InterPro" id="IPR010918">
    <property type="entry name" value="PurM-like_C_dom"/>
</dbReference>
<dbReference type="AlphaFoldDB" id="A0A1H8SX32"/>
<dbReference type="GO" id="GO:0004637">
    <property type="term" value="F:phosphoribosylamine-glycine ligase activity"/>
    <property type="evidence" value="ECO:0007669"/>
    <property type="project" value="TreeGrafter"/>
</dbReference>
<dbReference type="GO" id="GO:0005829">
    <property type="term" value="C:cytosol"/>
    <property type="evidence" value="ECO:0007669"/>
    <property type="project" value="TreeGrafter"/>
</dbReference>
<gene>
    <name evidence="8" type="primary">purM</name>
    <name evidence="11" type="ORF">SAMN04487948_105382</name>
</gene>
<evidence type="ECO:0000256" key="2">
    <source>
        <dbReference type="ARBA" id="ARBA00013047"/>
    </source>
</evidence>
<protein>
    <recommendedName>
        <fullName evidence="2 8">Phosphoribosylformylglycinamidine cyclo-ligase</fullName>
        <ecNumber evidence="2 8">6.3.3.1</ecNumber>
    </recommendedName>
    <alternativeName>
        <fullName evidence="8">AIR synthase</fullName>
    </alternativeName>
    <alternativeName>
        <fullName evidence="8">AIRS</fullName>
    </alternativeName>
    <alternativeName>
        <fullName evidence="8">Phosphoribosyl-aminoimidazole synthetase</fullName>
    </alternativeName>
</protein>
<keyword evidence="6 8" id="KW-0658">Purine biosynthesis</keyword>
<keyword evidence="7 8" id="KW-0067">ATP-binding</keyword>
<comment type="catalytic activity">
    <reaction evidence="8">
        <text>2-formamido-N(1)-(5-O-phospho-beta-D-ribosyl)acetamidine + ATP = 5-amino-1-(5-phospho-beta-D-ribosyl)imidazole + ADP + phosphate + H(+)</text>
        <dbReference type="Rhea" id="RHEA:23032"/>
        <dbReference type="ChEBI" id="CHEBI:15378"/>
        <dbReference type="ChEBI" id="CHEBI:30616"/>
        <dbReference type="ChEBI" id="CHEBI:43474"/>
        <dbReference type="ChEBI" id="CHEBI:137981"/>
        <dbReference type="ChEBI" id="CHEBI:147287"/>
        <dbReference type="ChEBI" id="CHEBI:456216"/>
        <dbReference type="EC" id="6.3.3.1"/>
    </reaction>
</comment>
<dbReference type="NCBIfam" id="TIGR00878">
    <property type="entry name" value="purM"/>
    <property type="match status" value="1"/>
</dbReference>
<accession>A0A1H8SX32</accession>
<dbReference type="Gene3D" id="3.90.650.10">
    <property type="entry name" value="PurM-like C-terminal domain"/>
    <property type="match status" value="1"/>
</dbReference>
<evidence type="ECO:0000256" key="8">
    <source>
        <dbReference type="HAMAP-Rule" id="MF_00741"/>
    </source>
</evidence>
<keyword evidence="3 8" id="KW-0963">Cytoplasm</keyword>
<dbReference type="InterPro" id="IPR036676">
    <property type="entry name" value="PurM-like_C_sf"/>
</dbReference>
<dbReference type="InterPro" id="IPR036921">
    <property type="entry name" value="PurM-like_N_sf"/>
</dbReference>
<dbReference type="GO" id="GO:0004641">
    <property type="term" value="F:phosphoribosylformylglycinamidine cyclo-ligase activity"/>
    <property type="evidence" value="ECO:0007669"/>
    <property type="project" value="UniProtKB-UniRule"/>
</dbReference>
<evidence type="ECO:0000256" key="6">
    <source>
        <dbReference type="ARBA" id="ARBA00022755"/>
    </source>
</evidence>
<dbReference type="Pfam" id="PF02769">
    <property type="entry name" value="AIRS_C"/>
    <property type="match status" value="1"/>
</dbReference>
<dbReference type="GO" id="GO:0046084">
    <property type="term" value="P:adenine biosynthetic process"/>
    <property type="evidence" value="ECO:0007669"/>
    <property type="project" value="TreeGrafter"/>
</dbReference>
<dbReference type="SUPFAM" id="SSF55326">
    <property type="entry name" value="PurM N-terminal domain-like"/>
    <property type="match status" value="1"/>
</dbReference>
<keyword evidence="12" id="KW-1185">Reference proteome</keyword>
<evidence type="ECO:0000256" key="4">
    <source>
        <dbReference type="ARBA" id="ARBA00022598"/>
    </source>
</evidence>
<evidence type="ECO:0000259" key="10">
    <source>
        <dbReference type="Pfam" id="PF02769"/>
    </source>
</evidence>
<comment type="subcellular location">
    <subcellularLocation>
        <location evidence="8">Cytoplasm</location>
    </subcellularLocation>
</comment>
<keyword evidence="4 8" id="KW-0436">Ligase</keyword>
<sequence>MLDTTIHTIGRELVSTQPDGSANGGLFSPDYAGSHMNEDAEEELTYAESGVDIEASEAATAALVGAVGESEGDYAGLLDIGDRYLALATDGVGTKLLVAEALGDYSTVGIDCIAMNVNDLVAAGVRPVAFVDYLAVDTPDETFAEQVGTGLAAGAAEADIELVGGETAVMPEVVKGLDLAGTVAGLAAKDAIFPAEAEPGDALVGFRSSGIHSNGLTLARTAATRNHEYTDEYPFDDYDTVGEALLEPTKIYTHLLDPMREHDVHAAAHVTGGGWTNLERMGDYRYEIDDAFEPQSVFEFIQSEGNVSDEEMHRTFNMGTGFVAALAPDDAEALADATDGRVVGHVEEGEGVSVRGLEL</sequence>
<name>A0A1H8SX32_9EURY</name>
<evidence type="ECO:0000259" key="9">
    <source>
        <dbReference type="Pfam" id="PF00586"/>
    </source>
</evidence>
<dbReference type="SUPFAM" id="SSF56042">
    <property type="entry name" value="PurM C-terminal domain-like"/>
    <property type="match status" value="1"/>
</dbReference>
<evidence type="ECO:0000256" key="5">
    <source>
        <dbReference type="ARBA" id="ARBA00022741"/>
    </source>
</evidence>
<reference evidence="12" key="1">
    <citation type="submission" date="2016-10" db="EMBL/GenBank/DDBJ databases">
        <authorList>
            <person name="Varghese N."/>
            <person name="Submissions S."/>
        </authorList>
    </citation>
    <scope>NUCLEOTIDE SEQUENCE [LARGE SCALE GENOMIC DNA]</scope>
    <source>
        <strain evidence="12">CGMCC 1.10121</strain>
    </source>
</reference>
<feature type="domain" description="PurM-like C-terminal" evidence="10">
    <location>
        <begin position="198"/>
        <end position="354"/>
    </location>
</feature>
<evidence type="ECO:0000256" key="1">
    <source>
        <dbReference type="ARBA" id="ARBA00004686"/>
    </source>
</evidence>
<evidence type="ECO:0000313" key="12">
    <source>
        <dbReference type="Proteomes" id="UP000199126"/>
    </source>
</evidence>
<dbReference type="UniPathway" id="UPA00074">
    <property type="reaction ID" value="UER00129"/>
</dbReference>
<evidence type="ECO:0000256" key="3">
    <source>
        <dbReference type="ARBA" id="ARBA00022490"/>
    </source>
</evidence>